<feature type="region of interest" description="Disordered" evidence="1">
    <location>
        <begin position="67"/>
        <end position="89"/>
    </location>
</feature>
<dbReference type="Proteomes" id="UP001154078">
    <property type="component" value="Chromosome 1"/>
</dbReference>
<evidence type="ECO:0000313" key="3">
    <source>
        <dbReference type="Proteomes" id="UP001154078"/>
    </source>
</evidence>
<gene>
    <name evidence="2" type="ORF">MELIAE_LOCUS186</name>
</gene>
<proteinExistence type="predicted"/>
<evidence type="ECO:0000313" key="2">
    <source>
        <dbReference type="EMBL" id="CAH0545910.1"/>
    </source>
</evidence>
<organism evidence="2 3">
    <name type="scientific">Brassicogethes aeneus</name>
    <name type="common">Rape pollen beetle</name>
    <name type="synonym">Meligethes aeneus</name>
    <dbReference type="NCBI Taxonomy" id="1431903"/>
    <lineage>
        <taxon>Eukaryota</taxon>
        <taxon>Metazoa</taxon>
        <taxon>Ecdysozoa</taxon>
        <taxon>Arthropoda</taxon>
        <taxon>Hexapoda</taxon>
        <taxon>Insecta</taxon>
        <taxon>Pterygota</taxon>
        <taxon>Neoptera</taxon>
        <taxon>Endopterygota</taxon>
        <taxon>Coleoptera</taxon>
        <taxon>Polyphaga</taxon>
        <taxon>Cucujiformia</taxon>
        <taxon>Nitidulidae</taxon>
        <taxon>Meligethinae</taxon>
        <taxon>Brassicogethes</taxon>
    </lineage>
</organism>
<accession>A0A9P0F8C2</accession>
<reference evidence="2" key="1">
    <citation type="submission" date="2021-12" db="EMBL/GenBank/DDBJ databases">
        <authorList>
            <person name="King R."/>
        </authorList>
    </citation>
    <scope>NUCLEOTIDE SEQUENCE</scope>
</reference>
<dbReference type="OrthoDB" id="1735926at2759"/>
<dbReference type="EMBL" id="OV121132">
    <property type="protein sequence ID" value="CAH0545910.1"/>
    <property type="molecule type" value="Genomic_DNA"/>
</dbReference>
<sequence>MNNRQKMNLRKLSFLGFKSSSARLRAGISPSRISGRSSSWLASLDPYREQERRGKVTLALIAAGSGPACATDGGPSISTGSRNPRPARLPSCTRRALGQCFSDSASGRNTTPSRRSRISIRRVILQAPADKTRVDSRRFAFRCFLRLLGSYVTRAGLI</sequence>
<keyword evidence="3" id="KW-1185">Reference proteome</keyword>
<evidence type="ECO:0000256" key="1">
    <source>
        <dbReference type="SAM" id="MobiDB-lite"/>
    </source>
</evidence>
<name>A0A9P0F8C2_BRAAE</name>
<protein>
    <submittedName>
        <fullName evidence="2">Uncharacterized protein</fullName>
    </submittedName>
</protein>
<dbReference type="AlphaFoldDB" id="A0A9P0F8C2"/>